<evidence type="ECO:0000313" key="9">
    <source>
        <dbReference type="EMBL" id="BEI94183.1"/>
    </source>
</evidence>
<dbReference type="PANTHER" id="PTHR24345">
    <property type="entry name" value="SERINE/THREONINE-PROTEIN KINASE PLK"/>
    <property type="match status" value="1"/>
</dbReference>
<keyword evidence="3 6" id="KW-0547">Nucleotide-binding</keyword>
<gene>
    <name evidence="9" type="ORF">CcaverHIS019_0606420</name>
</gene>
<dbReference type="PROSITE" id="PS50011">
    <property type="entry name" value="PROTEIN_KINASE_DOM"/>
    <property type="match status" value="1"/>
</dbReference>
<feature type="compositionally biased region" description="Low complexity" evidence="7">
    <location>
        <begin position="511"/>
        <end position="551"/>
    </location>
</feature>
<accession>A0AA48L981</accession>
<evidence type="ECO:0000256" key="4">
    <source>
        <dbReference type="ARBA" id="ARBA00022777"/>
    </source>
</evidence>
<protein>
    <recommendedName>
        <fullName evidence="8">Protein kinase domain-containing protein</fullName>
    </recommendedName>
</protein>
<dbReference type="SUPFAM" id="SSF56112">
    <property type="entry name" value="Protein kinase-like (PK-like)"/>
    <property type="match status" value="1"/>
</dbReference>
<dbReference type="RefSeq" id="XP_060459448.1">
    <property type="nucleotide sequence ID" value="XM_060603123.1"/>
</dbReference>
<organism evidence="9 10">
    <name type="scientific">Cutaneotrichosporon cavernicola</name>
    <dbReference type="NCBI Taxonomy" id="279322"/>
    <lineage>
        <taxon>Eukaryota</taxon>
        <taxon>Fungi</taxon>
        <taxon>Dikarya</taxon>
        <taxon>Basidiomycota</taxon>
        <taxon>Agaricomycotina</taxon>
        <taxon>Tremellomycetes</taxon>
        <taxon>Trichosporonales</taxon>
        <taxon>Trichosporonaceae</taxon>
        <taxon>Cutaneotrichosporon</taxon>
    </lineage>
</organism>
<feature type="region of interest" description="Disordered" evidence="7">
    <location>
        <begin position="589"/>
        <end position="619"/>
    </location>
</feature>
<dbReference type="AlphaFoldDB" id="A0AA48L981"/>
<dbReference type="SMART" id="SM00220">
    <property type="entry name" value="S_TKc"/>
    <property type="match status" value="1"/>
</dbReference>
<evidence type="ECO:0000313" key="10">
    <source>
        <dbReference type="Proteomes" id="UP001233271"/>
    </source>
</evidence>
<feature type="compositionally biased region" description="Basic and acidic residues" evidence="7">
    <location>
        <begin position="701"/>
        <end position="724"/>
    </location>
</feature>
<keyword evidence="5 6" id="KW-0067">ATP-binding</keyword>
<evidence type="ECO:0000256" key="7">
    <source>
        <dbReference type="SAM" id="MobiDB-lite"/>
    </source>
</evidence>
<dbReference type="PANTHER" id="PTHR24345:SF91">
    <property type="entry name" value="SERINE_THREONINE-PROTEIN KINASE PLK4"/>
    <property type="match status" value="1"/>
</dbReference>
<dbReference type="GeneID" id="85498053"/>
<keyword evidence="10" id="KW-1185">Reference proteome</keyword>
<dbReference type="PROSITE" id="PS00108">
    <property type="entry name" value="PROTEIN_KINASE_ST"/>
    <property type="match status" value="1"/>
</dbReference>
<feature type="region of interest" description="Disordered" evidence="7">
    <location>
        <begin position="665"/>
        <end position="818"/>
    </location>
</feature>
<dbReference type="GO" id="GO:0004674">
    <property type="term" value="F:protein serine/threonine kinase activity"/>
    <property type="evidence" value="ECO:0007669"/>
    <property type="project" value="UniProtKB-KW"/>
</dbReference>
<reference evidence="9" key="1">
    <citation type="journal article" date="2023" name="BMC Genomics">
        <title>Chromosome-level genome assemblies of Cutaneotrichosporon spp. (Trichosporonales, Basidiomycota) reveal imbalanced evolution between nucleotide sequences and chromosome synteny.</title>
        <authorList>
            <person name="Kobayashi Y."/>
            <person name="Kayamori A."/>
            <person name="Aoki K."/>
            <person name="Shiwa Y."/>
            <person name="Matsutani M."/>
            <person name="Fujita N."/>
            <person name="Sugita T."/>
            <person name="Iwasaki W."/>
            <person name="Tanaka N."/>
            <person name="Takashima M."/>
        </authorList>
    </citation>
    <scope>NUCLEOTIDE SEQUENCE</scope>
    <source>
        <strain evidence="9">HIS019</strain>
    </source>
</reference>
<feature type="compositionally biased region" description="Basic and acidic residues" evidence="7">
    <location>
        <begin position="756"/>
        <end position="769"/>
    </location>
</feature>
<feature type="compositionally biased region" description="Low complexity" evidence="7">
    <location>
        <begin position="833"/>
        <end position="844"/>
    </location>
</feature>
<dbReference type="KEGG" id="ccac:CcaHIS019_0606420"/>
<dbReference type="Pfam" id="PF00069">
    <property type="entry name" value="Pkinase"/>
    <property type="match status" value="1"/>
</dbReference>
<feature type="region of interest" description="Disordered" evidence="7">
    <location>
        <begin position="833"/>
        <end position="862"/>
    </location>
</feature>
<keyword evidence="4" id="KW-0418">Kinase</keyword>
<keyword evidence="1" id="KW-0723">Serine/threonine-protein kinase</keyword>
<sequence>MAKDKDKEDEGPPGAGTLFVYHGGSATLDWAKLPETQPRLLPSPDVLLDRGIADYTYVPRTEGGVLGRGKFSTVYRVRAGSKEFALKHTPLYPHHPLIAARLLREPTLLAQLSPHPCLIGVDGFVRTDGHFYLVEECARTHVPLPHHPLPLAPSRAAYILDQLISVVRDDLHAGRVCHRDLKGDNVLIDIETGNILLLDLGLGTNFSASEPKLTTCCGSPAFHSPEIVNALNHRPGEVTYYGPEVDIWCIALTMLAMLLQTRFPLGPHHKSRTIMAERANECLDLMDAIYPPGEPWRALGPGVVTQLTDIELVEEELAWTRVRRAMYNFVDIDAHRRMKAFAKYDVGQYMRARITDHARMVAFRTFKTTTFVPSEVKHTLPLYLEMEDDGPIVFRNPSHESEKRIVSYIKYLLRCAGILYHHVPDTNPPVLQLVLPLAPPAEEPDKRLPQTEGWMAQLLGLGRKSPFRSNSVPPPTVRKEAPPLQADLRGKRAWAQQAWMQIEVEKVGNLSGSRQPSRAPSRAPSRPTSRPTSRPGSRNPSKSGRPGSRSRALSTPEEPLSPATEHTTLEPLQEGKPHQHLMRHLVSLTAERNADKKPVPRRTVSTPLIEDPPSPPLSPHVQFGAPLRRTVSVSIAALAHAPRVVLTLSEPRGYPVVREALATAVPPPLEGSRRRGPEVPPTPPTRALAIPNAGGDDDEEPSRGRSRSKETPPNHLRDDRERSSTVKPNTGKGRPLIIDTSGHNTPRPSKPRRHSKDRERTHNGDKWRATSDSGHSRSSVQSRGESAHSTRRGDSSHSRMGESNTSRRSNPGESGSMLILNVGKAGAAAAIASRPVARRSSSVPPLLPVTPIKGLGMTNRDS</sequence>
<evidence type="ECO:0000256" key="3">
    <source>
        <dbReference type="ARBA" id="ARBA00022741"/>
    </source>
</evidence>
<dbReference type="Proteomes" id="UP001233271">
    <property type="component" value="Chromosome 6"/>
</dbReference>
<evidence type="ECO:0000256" key="2">
    <source>
        <dbReference type="ARBA" id="ARBA00022679"/>
    </source>
</evidence>
<feature type="region of interest" description="Disordered" evidence="7">
    <location>
        <begin position="464"/>
        <end position="485"/>
    </location>
</feature>
<evidence type="ECO:0000256" key="5">
    <source>
        <dbReference type="ARBA" id="ARBA00022840"/>
    </source>
</evidence>
<dbReference type="EMBL" id="AP028217">
    <property type="protein sequence ID" value="BEI94183.1"/>
    <property type="molecule type" value="Genomic_DNA"/>
</dbReference>
<feature type="compositionally biased region" description="Basic and acidic residues" evidence="7">
    <location>
        <begin position="785"/>
        <end position="800"/>
    </location>
</feature>
<feature type="binding site" evidence="6">
    <location>
        <position position="87"/>
    </location>
    <ligand>
        <name>ATP</name>
        <dbReference type="ChEBI" id="CHEBI:30616"/>
    </ligand>
</feature>
<name>A0AA48L981_9TREE</name>
<dbReference type="InterPro" id="IPR017441">
    <property type="entry name" value="Protein_kinase_ATP_BS"/>
</dbReference>
<feature type="compositionally biased region" description="Polar residues" evidence="7">
    <location>
        <begin position="801"/>
        <end position="813"/>
    </location>
</feature>
<dbReference type="InterPro" id="IPR008271">
    <property type="entry name" value="Ser/Thr_kinase_AS"/>
</dbReference>
<dbReference type="GO" id="GO:0005634">
    <property type="term" value="C:nucleus"/>
    <property type="evidence" value="ECO:0007669"/>
    <property type="project" value="TreeGrafter"/>
</dbReference>
<feature type="region of interest" description="Disordered" evidence="7">
    <location>
        <begin position="506"/>
        <end position="577"/>
    </location>
</feature>
<evidence type="ECO:0000259" key="8">
    <source>
        <dbReference type="PROSITE" id="PS50011"/>
    </source>
</evidence>
<feature type="domain" description="Protein kinase" evidence="8">
    <location>
        <begin position="60"/>
        <end position="350"/>
    </location>
</feature>
<dbReference type="InterPro" id="IPR011009">
    <property type="entry name" value="Kinase-like_dom_sf"/>
</dbReference>
<evidence type="ECO:0000256" key="6">
    <source>
        <dbReference type="PROSITE-ProRule" id="PRU10141"/>
    </source>
</evidence>
<dbReference type="GO" id="GO:0005524">
    <property type="term" value="F:ATP binding"/>
    <property type="evidence" value="ECO:0007669"/>
    <property type="project" value="UniProtKB-UniRule"/>
</dbReference>
<feature type="compositionally biased region" description="Polar residues" evidence="7">
    <location>
        <begin position="770"/>
        <end position="784"/>
    </location>
</feature>
<dbReference type="PROSITE" id="PS00107">
    <property type="entry name" value="PROTEIN_KINASE_ATP"/>
    <property type="match status" value="1"/>
</dbReference>
<dbReference type="InterPro" id="IPR000719">
    <property type="entry name" value="Prot_kinase_dom"/>
</dbReference>
<dbReference type="Gene3D" id="1.10.510.10">
    <property type="entry name" value="Transferase(Phosphotransferase) domain 1"/>
    <property type="match status" value="1"/>
</dbReference>
<keyword evidence="2" id="KW-0808">Transferase</keyword>
<proteinExistence type="predicted"/>
<evidence type="ECO:0000256" key="1">
    <source>
        <dbReference type="ARBA" id="ARBA00022527"/>
    </source>
</evidence>